<dbReference type="STRING" id="6573.A0A210QJ96"/>
<sequence>MSQMFLAVVLVLYNSEYESLTVSTLKTTNSSLHKIIEEYEMGRKEKNEEIKNLSTKLAEADGVQTQLEKHKTNKKEMEYQVECERISHEERVKEIAQVAEACQQELKRAREDLQVQDRRRREADTANVELQTRLDQVTEECKSATDNNRYLDGEVERLITFGKKYTIENEDLKEENERLMSERIQCCEEIETMKDKLEEVLKENAKLQGHQNHKQKIQYHLMLKEENTSLREQLLRAQRAYQELSSNKKGLAATSTRKENINPMMAFDEMRQNELKKEKPRMFLSGDFS</sequence>
<dbReference type="Proteomes" id="UP000242188">
    <property type="component" value="Unassembled WGS sequence"/>
</dbReference>
<evidence type="ECO:0000313" key="2">
    <source>
        <dbReference type="EMBL" id="OWF48813.1"/>
    </source>
</evidence>
<accession>A0A210QJ96</accession>
<dbReference type="EMBL" id="NEDP02003383">
    <property type="protein sequence ID" value="OWF48813.1"/>
    <property type="molecule type" value="Genomic_DNA"/>
</dbReference>
<evidence type="ECO:0000313" key="3">
    <source>
        <dbReference type="Proteomes" id="UP000242188"/>
    </source>
</evidence>
<evidence type="ECO:0000256" key="1">
    <source>
        <dbReference type="SAM" id="Coils"/>
    </source>
</evidence>
<keyword evidence="1" id="KW-0175">Coiled coil</keyword>
<feature type="coiled-coil region" evidence="1">
    <location>
        <begin position="36"/>
        <end position="247"/>
    </location>
</feature>
<comment type="caution">
    <text evidence="2">The sequence shown here is derived from an EMBL/GenBank/DDBJ whole genome shotgun (WGS) entry which is preliminary data.</text>
</comment>
<proteinExistence type="predicted"/>
<protein>
    <submittedName>
        <fullName evidence="2">Kinesin-like protein KIF15</fullName>
    </submittedName>
</protein>
<dbReference type="AlphaFoldDB" id="A0A210QJ96"/>
<name>A0A210QJ96_MIZYE</name>
<gene>
    <name evidence="2" type="ORF">KP79_PYT14601</name>
</gene>
<reference evidence="2 3" key="1">
    <citation type="journal article" date="2017" name="Nat. Ecol. Evol.">
        <title>Scallop genome provides insights into evolution of bilaterian karyotype and development.</title>
        <authorList>
            <person name="Wang S."/>
            <person name="Zhang J."/>
            <person name="Jiao W."/>
            <person name="Li J."/>
            <person name="Xun X."/>
            <person name="Sun Y."/>
            <person name="Guo X."/>
            <person name="Huan P."/>
            <person name="Dong B."/>
            <person name="Zhang L."/>
            <person name="Hu X."/>
            <person name="Sun X."/>
            <person name="Wang J."/>
            <person name="Zhao C."/>
            <person name="Wang Y."/>
            <person name="Wang D."/>
            <person name="Huang X."/>
            <person name="Wang R."/>
            <person name="Lv J."/>
            <person name="Li Y."/>
            <person name="Zhang Z."/>
            <person name="Liu B."/>
            <person name="Lu W."/>
            <person name="Hui Y."/>
            <person name="Liang J."/>
            <person name="Zhou Z."/>
            <person name="Hou R."/>
            <person name="Li X."/>
            <person name="Liu Y."/>
            <person name="Li H."/>
            <person name="Ning X."/>
            <person name="Lin Y."/>
            <person name="Zhao L."/>
            <person name="Xing Q."/>
            <person name="Dou J."/>
            <person name="Li Y."/>
            <person name="Mao J."/>
            <person name="Guo H."/>
            <person name="Dou H."/>
            <person name="Li T."/>
            <person name="Mu C."/>
            <person name="Jiang W."/>
            <person name="Fu Q."/>
            <person name="Fu X."/>
            <person name="Miao Y."/>
            <person name="Liu J."/>
            <person name="Yu Q."/>
            <person name="Li R."/>
            <person name="Liao H."/>
            <person name="Li X."/>
            <person name="Kong Y."/>
            <person name="Jiang Z."/>
            <person name="Chourrout D."/>
            <person name="Li R."/>
            <person name="Bao Z."/>
        </authorList>
    </citation>
    <scope>NUCLEOTIDE SEQUENCE [LARGE SCALE GENOMIC DNA]</scope>
    <source>
        <strain evidence="2 3">PY_sf001</strain>
    </source>
</reference>
<dbReference type="OrthoDB" id="3176171at2759"/>
<organism evidence="2 3">
    <name type="scientific">Mizuhopecten yessoensis</name>
    <name type="common">Japanese scallop</name>
    <name type="synonym">Patinopecten yessoensis</name>
    <dbReference type="NCBI Taxonomy" id="6573"/>
    <lineage>
        <taxon>Eukaryota</taxon>
        <taxon>Metazoa</taxon>
        <taxon>Spiralia</taxon>
        <taxon>Lophotrochozoa</taxon>
        <taxon>Mollusca</taxon>
        <taxon>Bivalvia</taxon>
        <taxon>Autobranchia</taxon>
        <taxon>Pteriomorphia</taxon>
        <taxon>Pectinida</taxon>
        <taxon>Pectinoidea</taxon>
        <taxon>Pectinidae</taxon>
        <taxon>Mizuhopecten</taxon>
    </lineage>
</organism>
<keyword evidence="3" id="KW-1185">Reference proteome</keyword>